<feature type="region of interest" description="Disordered" evidence="1">
    <location>
        <begin position="837"/>
        <end position="878"/>
    </location>
</feature>
<feature type="compositionally biased region" description="Basic and acidic residues" evidence="1">
    <location>
        <begin position="56"/>
        <end position="65"/>
    </location>
</feature>
<proteinExistence type="predicted"/>
<comment type="caution">
    <text evidence="2">The sequence shown here is derived from an EMBL/GenBank/DDBJ whole genome shotgun (WGS) entry which is preliminary data.</text>
</comment>
<keyword evidence="3" id="KW-1185">Reference proteome</keyword>
<evidence type="ECO:0000313" key="3">
    <source>
        <dbReference type="Proteomes" id="UP001165289"/>
    </source>
</evidence>
<feature type="region of interest" description="Disordered" evidence="1">
    <location>
        <begin position="181"/>
        <end position="202"/>
    </location>
</feature>
<evidence type="ECO:0000313" key="2">
    <source>
        <dbReference type="EMBL" id="KAI6661561.1"/>
    </source>
</evidence>
<feature type="compositionally biased region" description="Polar residues" evidence="1">
    <location>
        <begin position="259"/>
        <end position="272"/>
    </location>
</feature>
<name>A0AAV7KKU5_9METZ</name>
<feature type="region of interest" description="Disordered" evidence="1">
    <location>
        <begin position="243"/>
        <end position="293"/>
    </location>
</feature>
<evidence type="ECO:0000256" key="1">
    <source>
        <dbReference type="SAM" id="MobiDB-lite"/>
    </source>
</evidence>
<dbReference type="AlphaFoldDB" id="A0AAV7KKU5"/>
<gene>
    <name evidence="2" type="ORF">LOD99_13434</name>
</gene>
<protein>
    <submittedName>
        <fullName evidence="2">Uncharacterized protein</fullName>
    </submittedName>
</protein>
<feature type="compositionally biased region" description="Polar residues" evidence="1">
    <location>
        <begin position="46"/>
        <end position="55"/>
    </location>
</feature>
<feature type="region of interest" description="Disordered" evidence="1">
    <location>
        <begin position="904"/>
        <end position="932"/>
    </location>
</feature>
<feature type="region of interest" description="Disordered" evidence="1">
    <location>
        <begin position="42"/>
        <end position="71"/>
    </location>
</feature>
<dbReference type="Proteomes" id="UP001165289">
    <property type="component" value="Unassembled WGS sequence"/>
</dbReference>
<feature type="compositionally biased region" description="Basic and acidic residues" evidence="1">
    <location>
        <begin position="920"/>
        <end position="929"/>
    </location>
</feature>
<reference evidence="2 3" key="1">
    <citation type="journal article" date="2023" name="BMC Biol.">
        <title>The compact genome of the sponge Oopsacas minuta (Hexactinellida) is lacking key metazoan core genes.</title>
        <authorList>
            <person name="Santini S."/>
            <person name="Schenkelaars Q."/>
            <person name="Jourda C."/>
            <person name="Duchesne M."/>
            <person name="Belahbib H."/>
            <person name="Rocher C."/>
            <person name="Selva M."/>
            <person name="Riesgo A."/>
            <person name="Vervoort M."/>
            <person name="Leys S.P."/>
            <person name="Kodjabachian L."/>
            <person name="Le Bivic A."/>
            <person name="Borchiellini C."/>
            <person name="Claverie J.M."/>
            <person name="Renard E."/>
        </authorList>
    </citation>
    <scope>NUCLEOTIDE SEQUENCE [LARGE SCALE GENOMIC DNA]</scope>
    <source>
        <strain evidence="2">SPO-2</strain>
    </source>
</reference>
<dbReference type="EMBL" id="JAKMXF010000011">
    <property type="protein sequence ID" value="KAI6661561.1"/>
    <property type="molecule type" value="Genomic_DNA"/>
</dbReference>
<feature type="region of interest" description="Disordered" evidence="1">
    <location>
        <begin position="535"/>
        <end position="572"/>
    </location>
</feature>
<accession>A0AAV7KKU5</accession>
<organism evidence="2 3">
    <name type="scientific">Oopsacas minuta</name>
    <dbReference type="NCBI Taxonomy" id="111878"/>
    <lineage>
        <taxon>Eukaryota</taxon>
        <taxon>Metazoa</taxon>
        <taxon>Porifera</taxon>
        <taxon>Hexactinellida</taxon>
        <taxon>Hexasterophora</taxon>
        <taxon>Lyssacinosida</taxon>
        <taxon>Leucopsacidae</taxon>
        <taxon>Oopsacas</taxon>
    </lineage>
</organism>
<feature type="compositionally biased region" description="Polar residues" evidence="1">
    <location>
        <begin position="181"/>
        <end position="200"/>
    </location>
</feature>
<sequence length="1251" mass="141370">MSEYEYIPVGRREVRATTGPPAYNVELSDLSAEYVYSDVFSKKQSDTQAGSSKTIETSKPRKKSIDSIQTSKNKQSCFKNLINLEPSFKHLGKKKSDTTPKHPKLSKDQIIQTSTTPRQAPLSNPSFTHSKSVENLEETFPSTTTPLQVPFDTIDTEDYKSKSSSMNFLHIFNTKQVVSPLTNYDSSEPNQTSAPPTNANRGEVDHIYEELDDITKKEIIKETDLNYVVFQSPLNGRIRPEDRFTAENRPPEPLPQHIRGSNQQTLFPNSSKQKTHSLSRDVHKAIPPQKPPITITTKISENILDNTRIKKHPPVPEKPNLIKKSLKELSQSGEKPTTMKTNSQKQFSDIPTTITSLSRDSSIKFTIPLNIATSIPLYSLQRSQNITSEIQTVTDIFVGGFDDDFIDDDDPLLFNFKSQTTDISSRLAMEASLSSFDSTDYATYDRILREINTYSKRATIKRPNFNCINSVDYVTYDKVINLTRSHSADLEGYVTTEMMRSNQAKSSLPNSKMEQVEYINTEHTQPNEFKCKHIKTWNPRPNKSPKPQPRTTKPVPPAKPVLNVSKSKGNTPSHIVARASSFEDPGYVGEDTACLQPPTTNRENLVQSFHEYADSQIIDNMDMPGDSFFKSSRRRKSILKPSGPKMSRDSSIYTNYIDNSHILRSSQKRNYAEAPVEYDYVCPVELRIPFRVSWAPLFFEDDFSYVPSMEVAKLLSALNVTNHINEGWDFHQYSTVVNSKAAKPPPPIHPKTDSLLRENNKRLMPFRPSLNCTPEDESVVSIARRGPAAILTRSNRISFRSSFPLLSQMSSTNSTDSVFDDQFYSLPITPAMNTFKKSTGRGKFPSKPMLPPSKEVPELNSSMPITTPCSMDENGDSITRSHSASKIELSQFNDALTEVQSHTLNRYQQKQKKSKQSSTDSDKVMKKGSVEQNSFDNDTTVFTRLPSRPSLEREKFEMRFSTTILLEEDNIIQVPSSAVSFQITIDSMAVAKTMGGEQPIEFIIRVFTNYSYWDSKLDSSKKGLFREKSVNLSPIVSISCNKSPPPNLGNMLLTIPICGQIDGWLYLLCQKDVDNLYGSERKDTSTFKLCDDRVEISTPLFGYYCIKGKYSEKSLKQICVKKVVFIAFRGLFNLNKILIGMCNDTPDDTKLYKEEMHDRHYRAIKSEPCQYLLTFTPTQQPLRISLKIDGKTNLTEMEIPFITAWKMVPNIGSGEAPPPTPSCIFTLPTPSHIVDLTVRHGQNCVHYSLNT</sequence>
<feature type="compositionally biased region" description="Pro residues" evidence="1">
    <location>
        <begin position="542"/>
        <end position="559"/>
    </location>
</feature>
<feature type="compositionally biased region" description="Polar residues" evidence="1">
    <location>
        <begin position="859"/>
        <end position="869"/>
    </location>
</feature>